<evidence type="ECO:0000313" key="2">
    <source>
        <dbReference type="Proteomes" id="UP000027135"/>
    </source>
</evidence>
<organism evidence="1 2">
    <name type="scientific">Zootermopsis nevadensis</name>
    <name type="common">Dampwood termite</name>
    <dbReference type="NCBI Taxonomy" id="136037"/>
    <lineage>
        <taxon>Eukaryota</taxon>
        <taxon>Metazoa</taxon>
        <taxon>Ecdysozoa</taxon>
        <taxon>Arthropoda</taxon>
        <taxon>Hexapoda</taxon>
        <taxon>Insecta</taxon>
        <taxon>Pterygota</taxon>
        <taxon>Neoptera</taxon>
        <taxon>Polyneoptera</taxon>
        <taxon>Dictyoptera</taxon>
        <taxon>Blattodea</taxon>
        <taxon>Blattoidea</taxon>
        <taxon>Termitoidae</taxon>
        <taxon>Termopsidae</taxon>
        <taxon>Zootermopsis</taxon>
    </lineage>
</organism>
<gene>
    <name evidence="1" type="ORF">L798_11820</name>
</gene>
<reference evidence="1 2" key="1">
    <citation type="journal article" date="2014" name="Nat. Commun.">
        <title>Molecular traces of alternative social organization in a termite genome.</title>
        <authorList>
            <person name="Terrapon N."/>
            <person name="Li C."/>
            <person name="Robertson H.M."/>
            <person name="Ji L."/>
            <person name="Meng X."/>
            <person name="Booth W."/>
            <person name="Chen Z."/>
            <person name="Childers C.P."/>
            <person name="Glastad K.M."/>
            <person name="Gokhale K."/>
            <person name="Gowin J."/>
            <person name="Gronenberg W."/>
            <person name="Hermansen R.A."/>
            <person name="Hu H."/>
            <person name="Hunt B.G."/>
            <person name="Huylmans A.K."/>
            <person name="Khalil S.M."/>
            <person name="Mitchell R.D."/>
            <person name="Munoz-Torres M.C."/>
            <person name="Mustard J.A."/>
            <person name="Pan H."/>
            <person name="Reese J.T."/>
            <person name="Scharf M.E."/>
            <person name="Sun F."/>
            <person name="Vogel H."/>
            <person name="Xiao J."/>
            <person name="Yang W."/>
            <person name="Yang Z."/>
            <person name="Yang Z."/>
            <person name="Zhou J."/>
            <person name="Zhu J."/>
            <person name="Brent C.S."/>
            <person name="Elsik C.G."/>
            <person name="Goodisman M.A."/>
            <person name="Liberles D.A."/>
            <person name="Roe R.M."/>
            <person name="Vargo E.L."/>
            <person name="Vilcinskas A."/>
            <person name="Wang J."/>
            <person name="Bornberg-Bauer E."/>
            <person name="Korb J."/>
            <person name="Zhang G."/>
            <person name="Liebig J."/>
        </authorList>
    </citation>
    <scope>NUCLEOTIDE SEQUENCE [LARGE SCALE GENOMIC DNA]</scope>
    <source>
        <tissue evidence="1">Whole organism</tissue>
    </source>
</reference>
<dbReference type="EMBL" id="KK852901">
    <property type="protein sequence ID" value="KDR14084.1"/>
    <property type="molecule type" value="Genomic_DNA"/>
</dbReference>
<accession>A0A067QVK2</accession>
<name>A0A067QVK2_ZOONE</name>
<proteinExistence type="predicted"/>
<sequence length="119" mass="13436">MILRAARYTQLPFGLLAFQVPGGLAPAKTFAAFSPLTCDRNTGLLQVASRFLLSPRLKRAYNRITKRRGVAETARISHTVDRNIFDISVQQPVSKRENKSKTQIKRDKVVPLYMCDIDT</sequence>
<dbReference type="AlphaFoldDB" id="A0A067QVK2"/>
<evidence type="ECO:0000313" key="1">
    <source>
        <dbReference type="EMBL" id="KDR14084.1"/>
    </source>
</evidence>
<protein>
    <submittedName>
        <fullName evidence="1">Uncharacterized protein</fullName>
    </submittedName>
</protein>
<keyword evidence="2" id="KW-1185">Reference proteome</keyword>
<dbReference type="Proteomes" id="UP000027135">
    <property type="component" value="Unassembled WGS sequence"/>
</dbReference>
<dbReference type="InParanoid" id="A0A067QVK2"/>